<protein>
    <submittedName>
        <fullName evidence="1">Uncharacterized protein</fullName>
    </submittedName>
</protein>
<dbReference type="InterPro" id="IPR029069">
    <property type="entry name" value="HotDog_dom_sf"/>
</dbReference>
<dbReference type="SUPFAM" id="SSF54637">
    <property type="entry name" value="Thioesterase/thiol ester dehydrase-isomerase"/>
    <property type="match status" value="1"/>
</dbReference>
<dbReference type="EMBL" id="WMBA01000036">
    <property type="protein sequence ID" value="MTD56595.1"/>
    <property type="molecule type" value="Genomic_DNA"/>
</dbReference>
<accession>A0A6N7YU70</accession>
<gene>
    <name evidence="1" type="ORF">GKO32_21885</name>
</gene>
<proteinExistence type="predicted"/>
<reference evidence="1 2" key="1">
    <citation type="submission" date="2019-11" db="EMBL/GenBank/DDBJ databases">
        <title>Draft genome of Amycolatopsis RM579.</title>
        <authorList>
            <person name="Duangmal K."/>
            <person name="Mingma R."/>
        </authorList>
    </citation>
    <scope>NUCLEOTIDE SEQUENCE [LARGE SCALE GENOMIC DNA]</scope>
    <source>
        <strain evidence="1 2">RM579</strain>
    </source>
</reference>
<name>A0A6N7YU70_9PSEU</name>
<dbReference type="OrthoDB" id="9801735at2"/>
<evidence type="ECO:0000313" key="2">
    <source>
        <dbReference type="Proteomes" id="UP000440096"/>
    </source>
</evidence>
<sequence>MKTTGPRREGFAKHIAPYRWKQHCRCCISRTDPGMSHISAHQGRGKMAEERLAFESLPATVGSVLEGEPFTLDDEDSSHFQRGTWLHKAYPHGYVPEFPETLVEGFHLLSMLDAVARSANGHPDNMWALNYGLDRVRFIRMVHRGDVILPRLETLEVTPKGSGYKVLRRITFTVEGTDTPALVADWWSYVLPRGVEIS</sequence>
<organism evidence="1 2">
    <name type="scientific">Amycolatopsis pithecellobii</name>
    <dbReference type="NCBI Taxonomy" id="664692"/>
    <lineage>
        <taxon>Bacteria</taxon>
        <taxon>Bacillati</taxon>
        <taxon>Actinomycetota</taxon>
        <taxon>Actinomycetes</taxon>
        <taxon>Pseudonocardiales</taxon>
        <taxon>Pseudonocardiaceae</taxon>
        <taxon>Amycolatopsis</taxon>
    </lineage>
</organism>
<keyword evidence="2" id="KW-1185">Reference proteome</keyword>
<evidence type="ECO:0000313" key="1">
    <source>
        <dbReference type="EMBL" id="MTD56595.1"/>
    </source>
</evidence>
<comment type="caution">
    <text evidence="1">The sequence shown here is derived from an EMBL/GenBank/DDBJ whole genome shotgun (WGS) entry which is preliminary data.</text>
</comment>
<dbReference type="AlphaFoldDB" id="A0A6N7YU70"/>
<dbReference type="Proteomes" id="UP000440096">
    <property type="component" value="Unassembled WGS sequence"/>
</dbReference>
<dbReference type="Gene3D" id="3.10.129.10">
    <property type="entry name" value="Hotdog Thioesterase"/>
    <property type="match status" value="1"/>
</dbReference>